<feature type="transmembrane region" description="Helical" evidence="10">
    <location>
        <begin position="106"/>
        <end position="131"/>
    </location>
</feature>
<evidence type="ECO:0000256" key="9">
    <source>
        <dbReference type="ARBA" id="ARBA00023136"/>
    </source>
</evidence>
<feature type="transmembrane region" description="Helical" evidence="10">
    <location>
        <begin position="45"/>
        <end position="62"/>
    </location>
</feature>
<dbReference type="Pfam" id="PF04973">
    <property type="entry name" value="NMN_transporter"/>
    <property type="match status" value="1"/>
</dbReference>
<evidence type="ECO:0000256" key="5">
    <source>
        <dbReference type="ARBA" id="ARBA00022448"/>
    </source>
</evidence>
<dbReference type="RefSeq" id="WP_079684774.1">
    <property type="nucleotide sequence ID" value="NZ_FUZU01000001.1"/>
</dbReference>
<keyword evidence="12" id="KW-1185">Reference proteome</keyword>
<comment type="function">
    <text evidence="1">Required for nicotinamide riboside transport across the inner membrane.</text>
</comment>
<feature type="transmembrane region" description="Helical" evidence="10">
    <location>
        <begin position="68"/>
        <end position="85"/>
    </location>
</feature>
<feature type="transmembrane region" description="Helical" evidence="10">
    <location>
        <begin position="20"/>
        <end position="38"/>
    </location>
</feature>
<comment type="similarity">
    <text evidence="3">Belongs to the nicotinamide ribonucleoside (NR) uptake permease (TC 4.B.1) family.</text>
</comment>
<accession>A0A1T5IJH9</accession>
<organism evidence="11 12">
    <name type="scientific">Ohtaekwangia koreensis</name>
    <dbReference type="NCBI Taxonomy" id="688867"/>
    <lineage>
        <taxon>Bacteria</taxon>
        <taxon>Pseudomonadati</taxon>
        <taxon>Bacteroidota</taxon>
        <taxon>Cytophagia</taxon>
        <taxon>Cytophagales</taxon>
        <taxon>Fulvivirgaceae</taxon>
        <taxon>Ohtaekwangia</taxon>
    </lineage>
</organism>
<evidence type="ECO:0000313" key="12">
    <source>
        <dbReference type="Proteomes" id="UP000190961"/>
    </source>
</evidence>
<evidence type="ECO:0000256" key="8">
    <source>
        <dbReference type="ARBA" id="ARBA00022989"/>
    </source>
</evidence>
<dbReference type="AlphaFoldDB" id="A0A1T5IJH9"/>
<proteinExistence type="inferred from homology"/>
<dbReference type="OrthoDB" id="9791248at2"/>
<keyword evidence="8 10" id="KW-1133">Transmembrane helix</keyword>
<dbReference type="GO" id="GO:0034257">
    <property type="term" value="F:nicotinamide riboside transmembrane transporter activity"/>
    <property type="evidence" value="ECO:0007669"/>
    <property type="project" value="InterPro"/>
</dbReference>
<comment type="subcellular location">
    <subcellularLocation>
        <location evidence="2">Cell membrane</location>
        <topology evidence="2">Multi-pass membrane protein</topology>
    </subcellularLocation>
</comment>
<dbReference type="STRING" id="688867.SAMN05660236_0117"/>
<keyword evidence="6" id="KW-1003">Cell membrane</keyword>
<keyword evidence="5" id="KW-0813">Transport</keyword>
<sequence>MQDFFRIDNILFEVLGYKMSHLEFYGFVSGAIAVWLSAKANIWSWPIGIVNVVLSFFLYYQIQLYPDMFLQIFFFVTNALGWWRWTHPRPGEEDRNKELRVSFMGIYTFIGICLSGLAGTAVLGALASQLHHWFPAFFPIPSAFPYADSFITVMSIITTFFMIKKKVECWIIWIIVDIVATYLYYVKGIMLYSVLYFMFTVIAAFGLWHWWKEYRAYQPQCI</sequence>
<feature type="transmembrane region" description="Helical" evidence="10">
    <location>
        <begin position="170"/>
        <end position="186"/>
    </location>
</feature>
<dbReference type="InterPro" id="IPR006419">
    <property type="entry name" value="NMN_transpt_PnuC"/>
</dbReference>
<evidence type="ECO:0000256" key="3">
    <source>
        <dbReference type="ARBA" id="ARBA00006669"/>
    </source>
</evidence>
<evidence type="ECO:0000256" key="6">
    <source>
        <dbReference type="ARBA" id="ARBA00022475"/>
    </source>
</evidence>
<feature type="transmembrane region" description="Helical" evidence="10">
    <location>
        <begin position="192"/>
        <end position="211"/>
    </location>
</feature>
<dbReference type="GO" id="GO:0005886">
    <property type="term" value="C:plasma membrane"/>
    <property type="evidence" value="ECO:0007669"/>
    <property type="project" value="UniProtKB-SubCell"/>
</dbReference>
<dbReference type="NCBIfam" id="TIGR01528">
    <property type="entry name" value="NMN_trans_PnuC"/>
    <property type="match status" value="1"/>
</dbReference>
<dbReference type="Proteomes" id="UP000190961">
    <property type="component" value="Unassembled WGS sequence"/>
</dbReference>
<gene>
    <name evidence="11" type="ORF">SAMN05660236_0117</name>
</gene>
<evidence type="ECO:0000256" key="2">
    <source>
        <dbReference type="ARBA" id="ARBA00004651"/>
    </source>
</evidence>
<dbReference type="PANTHER" id="PTHR36122">
    <property type="entry name" value="NICOTINAMIDE RIBOSIDE TRANSPORTER PNUC"/>
    <property type="match status" value="1"/>
</dbReference>
<keyword evidence="7 10" id="KW-0812">Transmembrane</keyword>
<evidence type="ECO:0000256" key="4">
    <source>
        <dbReference type="ARBA" id="ARBA00017522"/>
    </source>
</evidence>
<feature type="transmembrane region" description="Helical" evidence="10">
    <location>
        <begin position="143"/>
        <end position="163"/>
    </location>
</feature>
<dbReference type="PANTHER" id="PTHR36122:SF2">
    <property type="entry name" value="NICOTINAMIDE RIBOSIDE TRANSPORTER PNUC"/>
    <property type="match status" value="1"/>
</dbReference>
<name>A0A1T5IJH9_9BACT</name>
<reference evidence="11 12" key="1">
    <citation type="submission" date="2017-02" db="EMBL/GenBank/DDBJ databases">
        <authorList>
            <person name="Peterson S.W."/>
        </authorList>
    </citation>
    <scope>NUCLEOTIDE SEQUENCE [LARGE SCALE GENOMIC DNA]</scope>
    <source>
        <strain evidence="11 12">DSM 25262</strain>
    </source>
</reference>
<evidence type="ECO:0000256" key="10">
    <source>
        <dbReference type="SAM" id="Phobius"/>
    </source>
</evidence>
<evidence type="ECO:0000256" key="7">
    <source>
        <dbReference type="ARBA" id="ARBA00022692"/>
    </source>
</evidence>
<protein>
    <recommendedName>
        <fullName evidence="4">Nicotinamide riboside transporter PnuC</fullName>
    </recommendedName>
</protein>
<dbReference type="EMBL" id="FUZU01000001">
    <property type="protein sequence ID" value="SKC39364.1"/>
    <property type="molecule type" value="Genomic_DNA"/>
</dbReference>
<keyword evidence="9 10" id="KW-0472">Membrane</keyword>
<evidence type="ECO:0000313" key="11">
    <source>
        <dbReference type="EMBL" id="SKC39364.1"/>
    </source>
</evidence>
<evidence type="ECO:0000256" key="1">
    <source>
        <dbReference type="ARBA" id="ARBA00002672"/>
    </source>
</evidence>